<protein>
    <recommendedName>
        <fullName evidence="5">MARVEL domain-containing protein</fullName>
    </recommendedName>
</protein>
<organism evidence="6">
    <name type="scientific">Cyprideis torosa</name>
    <dbReference type="NCBI Taxonomy" id="163714"/>
    <lineage>
        <taxon>Eukaryota</taxon>
        <taxon>Metazoa</taxon>
        <taxon>Ecdysozoa</taxon>
        <taxon>Arthropoda</taxon>
        <taxon>Crustacea</taxon>
        <taxon>Oligostraca</taxon>
        <taxon>Ostracoda</taxon>
        <taxon>Podocopa</taxon>
        <taxon>Podocopida</taxon>
        <taxon>Cytherocopina</taxon>
        <taxon>Cytheroidea</taxon>
        <taxon>Cytherideidae</taxon>
        <taxon>Cyprideis</taxon>
    </lineage>
</organism>
<dbReference type="PANTHER" id="PTHR36692">
    <property type="entry name" value="PROTEIN SNAKESKIN"/>
    <property type="match status" value="1"/>
</dbReference>
<keyword evidence="2" id="KW-0812">Transmembrane</keyword>
<dbReference type="AlphaFoldDB" id="A0A7R8WDR7"/>
<evidence type="ECO:0000313" key="6">
    <source>
        <dbReference type="EMBL" id="CAD7229770.1"/>
    </source>
</evidence>
<gene>
    <name evidence="6" type="ORF">CTOB1V02_LOCUS7636</name>
</gene>
<comment type="subcellular location">
    <subcellularLocation>
        <location evidence="1">Membrane</location>
        <topology evidence="1">Multi-pass membrane protein</topology>
    </subcellularLocation>
</comment>
<dbReference type="GO" id="GO:0019991">
    <property type="term" value="P:septate junction assembly"/>
    <property type="evidence" value="ECO:0007669"/>
    <property type="project" value="InterPro"/>
</dbReference>
<evidence type="ECO:0000259" key="5">
    <source>
        <dbReference type="Pfam" id="PF01284"/>
    </source>
</evidence>
<dbReference type="Pfam" id="PF01284">
    <property type="entry name" value="MARVEL"/>
    <property type="match status" value="1"/>
</dbReference>
<evidence type="ECO:0000256" key="3">
    <source>
        <dbReference type="ARBA" id="ARBA00022989"/>
    </source>
</evidence>
<proteinExistence type="predicted"/>
<evidence type="ECO:0000256" key="4">
    <source>
        <dbReference type="ARBA" id="ARBA00023136"/>
    </source>
</evidence>
<evidence type="ECO:0000256" key="1">
    <source>
        <dbReference type="ARBA" id="ARBA00004141"/>
    </source>
</evidence>
<keyword evidence="3" id="KW-1133">Transmembrane helix</keyword>
<dbReference type="EMBL" id="OB662269">
    <property type="protein sequence ID" value="CAD7229770.1"/>
    <property type="molecule type" value="Genomic_DNA"/>
</dbReference>
<dbReference type="GO" id="GO:0005886">
    <property type="term" value="C:plasma membrane"/>
    <property type="evidence" value="ECO:0007669"/>
    <property type="project" value="TreeGrafter"/>
</dbReference>
<accession>A0A7R8WDR7</accession>
<name>A0A7R8WDR7_9CRUS</name>
<reference evidence="6" key="1">
    <citation type="submission" date="2020-11" db="EMBL/GenBank/DDBJ databases">
        <authorList>
            <person name="Tran Van P."/>
        </authorList>
    </citation>
    <scope>NUCLEOTIDE SEQUENCE</scope>
</reference>
<feature type="domain" description="MARVEL" evidence="5">
    <location>
        <begin position="8"/>
        <end position="151"/>
    </location>
</feature>
<sequence length="318" mass="35584">MACDGKLLITPNGILKLIELVLGCIILGLYVAEPMGMYQIPQDNATNRDRPLRLPWDRLYMTIFGGYIFIITGFIASYSYGTKLKLPELFLSLLGGCFYFVCSVSLLVFATRDRPNNLPNDTEYERTQTFAKASGSLALFQSIAYFIDLVFLAMDTKSEQKPQMTMSMINTPQGVLKFLEILFAAICLAVYVREPMGIAIEGDTLQNVIVNGYPWPWDRLYMSVFGGFVFIISGYLIAYAYGFKTMLPEVYHSVVGAAFYFTCGVSLLVFASRELSNDAERFHVFGKAVGSFAILQTVAYVIDAVFGFLDKPTKILNF</sequence>
<dbReference type="PANTHER" id="PTHR36692:SF2">
    <property type="entry name" value="GEO12064P1"/>
    <property type="match status" value="1"/>
</dbReference>
<keyword evidence="4" id="KW-0472">Membrane</keyword>
<dbReference type="InterPro" id="IPR038976">
    <property type="entry name" value="Ssk"/>
</dbReference>
<evidence type="ECO:0000256" key="2">
    <source>
        <dbReference type="ARBA" id="ARBA00022692"/>
    </source>
</evidence>
<dbReference type="InterPro" id="IPR008253">
    <property type="entry name" value="Marvel"/>
</dbReference>